<evidence type="ECO:0000313" key="2">
    <source>
        <dbReference type="EMBL" id="KXA88738.1"/>
    </source>
</evidence>
<dbReference type="Gene3D" id="1.10.10.10">
    <property type="entry name" value="Winged helix-like DNA-binding domain superfamily/Winged helix DNA-binding domain"/>
    <property type="match status" value="1"/>
</dbReference>
<dbReference type="InterPro" id="IPR038723">
    <property type="entry name" value="ArnR1-like_HTH"/>
</dbReference>
<organism evidence="2 3">
    <name type="scientific">candidate division MSBL1 archaeon SCGC-AAA259D14</name>
    <dbReference type="NCBI Taxonomy" id="1698261"/>
    <lineage>
        <taxon>Archaea</taxon>
        <taxon>Methanobacteriati</taxon>
        <taxon>Methanobacteriota</taxon>
        <taxon>candidate division MSBL1</taxon>
    </lineage>
</organism>
<keyword evidence="3" id="KW-1185">Reference proteome</keyword>
<reference evidence="2 3" key="1">
    <citation type="journal article" date="2016" name="Sci. Rep.">
        <title>Metabolic traits of an uncultured archaeal lineage -MSBL1- from brine pools of the Red Sea.</title>
        <authorList>
            <person name="Mwirichia R."/>
            <person name="Alam I."/>
            <person name="Rashid M."/>
            <person name="Vinu M."/>
            <person name="Ba-Alawi W."/>
            <person name="Anthony Kamau A."/>
            <person name="Kamanda Ngugi D."/>
            <person name="Goker M."/>
            <person name="Klenk H.P."/>
            <person name="Bajic V."/>
            <person name="Stingl U."/>
        </authorList>
    </citation>
    <scope>NUCLEOTIDE SEQUENCE [LARGE SCALE GENOMIC DNA]</scope>
    <source>
        <strain evidence="2">SCGC-AAA259D14</strain>
    </source>
</reference>
<dbReference type="Proteomes" id="UP000070589">
    <property type="component" value="Unassembled WGS sequence"/>
</dbReference>
<evidence type="ECO:0000259" key="1">
    <source>
        <dbReference type="Pfam" id="PF14947"/>
    </source>
</evidence>
<gene>
    <name evidence="2" type="ORF">AKJ62_04580</name>
</gene>
<dbReference type="InterPro" id="IPR036390">
    <property type="entry name" value="WH_DNA-bd_sf"/>
</dbReference>
<dbReference type="SUPFAM" id="SSF46785">
    <property type="entry name" value="Winged helix' DNA-binding domain"/>
    <property type="match status" value="1"/>
</dbReference>
<sequence>MNEDRWDIISNILEPVYENGRFDFRELVKEMNLSTEKLKEYINFLSGKQYLELENENGKKSVSITEKGRVFFRIVNLRKKPEGKSELAKS</sequence>
<dbReference type="InterPro" id="IPR036388">
    <property type="entry name" value="WH-like_DNA-bd_sf"/>
</dbReference>
<dbReference type="Pfam" id="PF14947">
    <property type="entry name" value="HTH_45"/>
    <property type="match status" value="1"/>
</dbReference>
<accession>A0A133U3I1</accession>
<dbReference type="AlphaFoldDB" id="A0A133U3I1"/>
<proteinExistence type="predicted"/>
<protein>
    <recommendedName>
        <fullName evidence="1">ArnR1-like winged helix-turn-helix domain-containing protein</fullName>
    </recommendedName>
</protein>
<feature type="domain" description="ArnR1-like winged helix-turn-helix" evidence="1">
    <location>
        <begin position="4"/>
        <end position="74"/>
    </location>
</feature>
<name>A0A133U3I1_9EURY</name>
<evidence type="ECO:0000313" key="3">
    <source>
        <dbReference type="Proteomes" id="UP000070589"/>
    </source>
</evidence>
<comment type="caution">
    <text evidence="2">The sequence shown here is derived from an EMBL/GenBank/DDBJ whole genome shotgun (WGS) entry which is preliminary data.</text>
</comment>
<dbReference type="EMBL" id="LHXL01000085">
    <property type="protein sequence ID" value="KXA88738.1"/>
    <property type="molecule type" value="Genomic_DNA"/>
</dbReference>